<sequence length="310" mass="33172">MTGTPLSGRQYDIESGPYTATIASVGASVRRLGYGGRELVRSFAAEQVRPAFSGALLAPWPNRVVDGRYTWDGSEQQLGLTEPDRGHALHGLVAWLDFGLREFTGDGVVLQAVIEPQQGYPHRIAAVVRYRLDDEGLHTELELENTGPSAAPVGWGAHPYLVAPGRHVDDWVLELPASHVQDVSAGRLIPGELVAVEDHPAGLDFRGGRVVASTRIDHAYTGLAPDADGRFVVVVRARDGRGARVVWDERSPWVQVHTADLADSALSRTALAVEPMSCPPGAFGSGTDVVRLEAGERVDASWLIQAVGGA</sequence>
<dbReference type="InterPro" id="IPR014718">
    <property type="entry name" value="GH-type_carb-bd"/>
</dbReference>
<dbReference type="SUPFAM" id="SSF74650">
    <property type="entry name" value="Galactose mutarotase-like"/>
    <property type="match status" value="1"/>
</dbReference>
<dbReference type="InterPro" id="IPR037480">
    <property type="entry name" value="YihR-like"/>
</dbReference>
<dbReference type="OrthoDB" id="4739604at2"/>
<proteinExistence type="predicted"/>
<dbReference type="InterPro" id="IPR008183">
    <property type="entry name" value="Aldose_1/G6P_1-epimerase"/>
</dbReference>
<dbReference type="AlphaFoldDB" id="A0A1R4IKY0"/>
<dbReference type="CDD" id="cd09022">
    <property type="entry name" value="Aldose_epim_Ec_YihR"/>
    <property type="match status" value="1"/>
</dbReference>
<dbReference type="GO" id="GO:0033499">
    <property type="term" value="P:galactose catabolic process via UDP-galactose, Leloir pathway"/>
    <property type="evidence" value="ECO:0007669"/>
    <property type="project" value="TreeGrafter"/>
</dbReference>
<dbReference type="EMBL" id="FUKR01000014">
    <property type="protein sequence ID" value="SJN20441.1"/>
    <property type="molecule type" value="Genomic_DNA"/>
</dbReference>
<dbReference type="RefSeq" id="WP_087136088.1">
    <property type="nucleotide sequence ID" value="NZ_FUKR01000014.1"/>
</dbReference>
<organism evidence="1 2">
    <name type="scientific">Mycetocola reblochoni REB411</name>
    <dbReference type="NCBI Taxonomy" id="1255698"/>
    <lineage>
        <taxon>Bacteria</taxon>
        <taxon>Bacillati</taxon>
        <taxon>Actinomycetota</taxon>
        <taxon>Actinomycetes</taxon>
        <taxon>Micrococcales</taxon>
        <taxon>Microbacteriaceae</taxon>
        <taxon>Mycetocola</taxon>
    </lineage>
</organism>
<dbReference type="InterPro" id="IPR011013">
    <property type="entry name" value="Gal_mutarotase_sf_dom"/>
</dbReference>
<accession>A0A1R4IKY0</accession>
<evidence type="ECO:0000313" key="1">
    <source>
        <dbReference type="EMBL" id="SJN20441.1"/>
    </source>
</evidence>
<dbReference type="GO" id="GO:0006006">
    <property type="term" value="P:glucose metabolic process"/>
    <property type="evidence" value="ECO:0007669"/>
    <property type="project" value="TreeGrafter"/>
</dbReference>
<protein>
    <submittedName>
        <fullName evidence="1">Putative aldose-1-epimerase</fullName>
    </submittedName>
</protein>
<dbReference type="GO" id="GO:0030246">
    <property type="term" value="F:carbohydrate binding"/>
    <property type="evidence" value="ECO:0007669"/>
    <property type="project" value="InterPro"/>
</dbReference>
<name>A0A1R4IKY0_9MICO</name>
<dbReference type="Gene3D" id="2.70.98.10">
    <property type="match status" value="1"/>
</dbReference>
<dbReference type="Proteomes" id="UP000196778">
    <property type="component" value="Unassembled WGS sequence"/>
</dbReference>
<reference evidence="2" key="1">
    <citation type="submission" date="2017-02" db="EMBL/GenBank/DDBJ databases">
        <authorList>
            <person name="Dridi B."/>
        </authorList>
    </citation>
    <scope>NUCLEOTIDE SEQUENCE [LARGE SCALE GENOMIC DNA]</scope>
    <source>
        <strain evidence="2">EB411</strain>
    </source>
</reference>
<gene>
    <name evidence="1" type="ORF">FM119_02325</name>
</gene>
<evidence type="ECO:0000313" key="2">
    <source>
        <dbReference type="Proteomes" id="UP000196778"/>
    </source>
</evidence>
<dbReference type="PANTHER" id="PTHR10091">
    <property type="entry name" value="ALDOSE-1-EPIMERASE"/>
    <property type="match status" value="1"/>
</dbReference>
<dbReference type="PANTHER" id="PTHR10091:SF0">
    <property type="entry name" value="GALACTOSE MUTAROTASE"/>
    <property type="match status" value="1"/>
</dbReference>
<dbReference type="Pfam" id="PF01263">
    <property type="entry name" value="Aldose_epim"/>
    <property type="match status" value="1"/>
</dbReference>
<dbReference type="GO" id="GO:0004034">
    <property type="term" value="F:aldose 1-epimerase activity"/>
    <property type="evidence" value="ECO:0007669"/>
    <property type="project" value="TreeGrafter"/>
</dbReference>
<keyword evidence="2" id="KW-1185">Reference proteome</keyword>